<keyword evidence="1" id="KW-0813">Transport</keyword>
<dbReference type="SUPFAM" id="SSF52833">
    <property type="entry name" value="Thioredoxin-like"/>
    <property type="match status" value="1"/>
</dbReference>
<dbReference type="InterPro" id="IPR036249">
    <property type="entry name" value="Thioredoxin-like_sf"/>
</dbReference>
<dbReference type="EMBL" id="CP015056">
    <property type="protein sequence ID" value="QGN15419.1"/>
    <property type="molecule type" value="Genomic_DNA"/>
</dbReference>
<organism evidence="2 3">
    <name type="scientific">Kluyveromyces marxianus</name>
    <name type="common">Yeast</name>
    <name type="synonym">Candida kefyr</name>
    <dbReference type="NCBI Taxonomy" id="4911"/>
    <lineage>
        <taxon>Eukaryota</taxon>
        <taxon>Fungi</taxon>
        <taxon>Dikarya</taxon>
        <taxon>Ascomycota</taxon>
        <taxon>Saccharomycotina</taxon>
        <taxon>Saccharomycetes</taxon>
        <taxon>Saccharomycetales</taxon>
        <taxon>Saccharomycetaceae</taxon>
        <taxon>Kluyveromyces</taxon>
    </lineage>
</organism>
<keyword evidence="1" id="KW-0249">Electron transport</keyword>
<comment type="similarity">
    <text evidence="1">Belongs to the glutaredoxin family.</text>
</comment>
<accession>A0ABX6EX17</accession>
<reference evidence="2 3" key="1">
    <citation type="submission" date="2016-03" db="EMBL/GenBank/DDBJ databases">
        <title>How can Kluyveromyces marxianus grow so fast - potential evolutionary course in Saccharomyces Complex revealed by comparative genomics.</title>
        <authorList>
            <person name="Mo W."/>
            <person name="Lu W."/>
            <person name="Yang X."/>
            <person name="Qi J."/>
            <person name="Lv H."/>
        </authorList>
    </citation>
    <scope>NUCLEOTIDE SEQUENCE [LARGE SCALE GENOMIC DNA]</scope>
    <source>
        <strain evidence="2 3">FIM1</strain>
    </source>
</reference>
<reference evidence="2 3" key="2">
    <citation type="submission" date="2019-11" db="EMBL/GenBank/DDBJ databases">
        <authorList>
            <person name="Lu H."/>
        </authorList>
    </citation>
    <scope>NUCLEOTIDE SEQUENCE [LARGE SCALE GENOMIC DNA]</scope>
    <source>
        <strain evidence="2 3">FIM1</strain>
    </source>
</reference>
<evidence type="ECO:0000313" key="3">
    <source>
        <dbReference type="Proteomes" id="UP000422736"/>
    </source>
</evidence>
<evidence type="ECO:0000313" key="2">
    <source>
        <dbReference type="EMBL" id="QGN15419.1"/>
    </source>
</evidence>
<dbReference type="Proteomes" id="UP000422736">
    <property type="component" value="Chromosome 3"/>
</dbReference>
<name>A0ABX6EX17_KLUMA</name>
<keyword evidence="3" id="KW-1185">Reference proteome</keyword>
<dbReference type="PANTHER" id="PTHR33558:SF1">
    <property type="entry name" value="GLUTAREDOXIN-LIKE PROTEIN C5ORF63 HOMOLOG"/>
    <property type="match status" value="1"/>
</dbReference>
<evidence type="ECO:0000256" key="1">
    <source>
        <dbReference type="RuleBase" id="RU363082"/>
    </source>
</evidence>
<dbReference type="Pfam" id="PF05768">
    <property type="entry name" value="Glrx-like"/>
    <property type="match status" value="1"/>
</dbReference>
<dbReference type="InterPro" id="IPR008554">
    <property type="entry name" value="Glutaredoxin-like"/>
</dbReference>
<dbReference type="Gene3D" id="3.40.30.10">
    <property type="entry name" value="Glutaredoxin"/>
    <property type="match status" value="1"/>
</dbReference>
<sequence>MFVLKRSFHSSKAVLNIANVKVTLFSKQQCGLCDTAKSVMDQVVQQPKYRSCKYEIVDIMDPDNKEWYDKYCFDVPVLHVQNAEKETLNVEKLFHRFDEKKVQDLIEKFT</sequence>
<proteinExistence type="inferred from homology"/>
<protein>
    <recommendedName>
        <fullName evidence="1">Glutaredoxin-like protein</fullName>
    </recommendedName>
</protein>
<dbReference type="PANTHER" id="PTHR33558">
    <property type="entry name" value="GLUTAREDOXIN-LIKE PROTEIN C5ORF63 HOMOLOG"/>
    <property type="match status" value="1"/>
</dbReference>
<gene>
    <name evidence="2" type="ORF">FIM1_2109</name>
</gene>
<dbReference type="InterPro" id="IPR052565">
    <property type="entry name" value="Glutaredoxin-like_YDR286C"/>
</dbReference>